<evidence type="ECO:0000259" key="5">
    <source>
        <dbReference type="PROSITE" id="PS50303"/>
    </source>
</evidence>
<feature type="repeat" description="Pumilio" evidence="3">
    <location>
        <begin position="505"/>
        <end position="540"/>
    </location>
</feature>
<feature type="region of interest" description="Disordered" evidence="4">
    <location>
        <begin position="1"/>
        <end position="119"/>
    </location>
</feature>
<reference evidence="6 7" key="1">
    <citation type="journal article" date="2024" name="J. Plant Pathol.">
        <title>Sequence and assembly of the genome of Seiridium unicorne, isolate CBS 538.82, causal agent of cypress canker disease.</title>
        <authorList>
            <person name="Scali E."/>
            <person name="Rocca G.D."/>
            <person name="Danti R."/>
            <person name="Garbelotto M."/>
            <person name="Barberini S."/>
            <person name="Baroncelli R."/>
            <person name="Emiliani G."/>
        </authorList>
    </citation>
    <scope>NUCLEOTIDE SEQUENCE [LARGE SCALE GENOMIC DNA]</scope>
    <source>
        <strain evidence="6 7">BM-138-508</strain>
    </source>
</reference>
<feature type="compositionally biased region" description="Polar residues" evidence="4">
    <location>
        <begin position="42"/>
        <end position="119"/>
    </location>
</feature>
<comment type="caution">
    <text evidence="6">The sequence shown here is derived from an EMBL/GenBank/DDBJ whole genome shotgun (WGS) entry which is preliminary data.</text>
</comment>
<dbReference type="CDD" id="cd07920">
    <property type="entry name" value="Pumilio"/>
    <property type="match status" value="1"/>
</dbReference>
<evidence type="ECO:0000256" key="4">
    <source>
        <dbReference type="SAM" id="MobiDB-lite"/>
    </source>
</evidence>
<dbReference type="SUPFAM" id="SSF48371">
    <property type="entry name" value="ARM repeat"/>
    <property type="match status" value="1"/>
</dbReference>
<dbReference type="Proteomes" id="UP001408356">
    <property type="component" value="Unassembled WGS sequence"/>
</dbReference>
<feature type="compositionally biased region" description="Polar residues" evidence="4">
    <location>
        <begin position="846"/>
        <end position="881"/>
    </location>
</feature>
<feature type="repeat" description="Pumilio" evidence="3">
    <location>
        <begin position="595"/>
        <end position="630"/>
    </location>
</feature>
<feature type="compositionally biased region" description="Polar residues" evidence="4">
    <location>
        <begin position="324"/>
        <end position="339"/>
    </location>
</feature>
<evidence type="ECO:0000313" key="6">
    <source>
        <dbReference type="EMBL" id="KAK9418783.1"/>
    </source>
</evidence>
<dbReference type="InterPro" id="IPR001313">
    <property type="entry name" value="Pumilio_RNA-bd_rpt"/>
</dbReference>
<organism evidence="6 7">
    <name type="scientific">Seiridium unicorne</name>
    <dbReference type="NCBI Taxonomy" id="138068"/>
    <lineage>
        <taxon>Eukaryota</taxon>
        <taxon>Fungi</taxon>
        <taxon>Dikarya</taxon>
        <taxon>Ascomycota</taxon>
        <taxon>Pezizomycotina</taxon>
        <taxon>Sordariomycetes</taxon>
        <taxon>Xylariomycetidae</taxon>
        <taxon>Amphisphaeriales</taxon>
        <taxon>Sporocadaceae</taxon>
        <taxon>Seiridium</taxon>
    </lineage>
</organism>
<feature type="repeat" description="Pumilio" evidence="3">
    <location>
        <begin position="631"/>
        <end position="666"/>
    </location>
</feature>
<dbReference type="PANTHER" id="PTHR12537">
    <property type="entry name" value="RNA BINDING PROTEIN PUMILIO-RELATED"/>
    <property type="match status" value="1"/>
</dbReference>
<evidence type="ECO:0000256" key="3">
    <source>
        <dbReference type="PROSITE-ProRule" id="PRU00317"/>
    </source>
</evidence>
<dbReference type="InterPro" id="IPR016024">
    <property type="entry name" value="ARM-type_fold"/>
</dbReference>
<feature type="compositionally biased region" description="Low complexity" evidence="4">
    <location>
        <begin position="209"/>
        <end position="224"/>
    </location>
</feature>
<feature type="compositionally biased region" description="Polar residues" evidence="4">
    <location>
        <begin position="349"/>
        <end position="359"/>
    </location>
</feature>
<evidence type="ECO:0000313" key="7">
    <source>
        <dbReference type="Proteomes" id="UP001408356"/>
    </source>
</evidence>
<feature type="region of interest" description="Disordered" evidence="4">
    <location>
        <begin position="819"/>
        <end position="903"/>
    </location>
</feature>
<proteinExistence type="predicted"/>
<dbReference type="PROSITE" id="PS50303">
    <property type="entry name" value="PUM_HD"/>
    <property type="match status" value="1"/>
</dbReference>
<feature type="repeat" description="Pumilio" evidence="3">
    <location>
        <begin position="541"/>
        <end position="577"/>
    </location>
</feature>
<dbReference type="InterPro" id="IPR033712">
    <property type="entry name" value="Pumilio_RNA-bd"/>
</dbReference>
<dbReference type="Gene3D" id="1.25.10.10">
    <property type="entry name" value="Leucine-rich Repeat Variant"/>
    <property type="match status" value="1"/>
</dbReference>
<evidence type="ECO:0000256" key="2">
    <source>
        <dbReference type="ARBA" id="ARBA00024893"/>
    </source>
</evidence>
<feature type="region of interest" description="Disordered" evidence="4">
    <location>
        <begin position="321"/>
        <end position="379"/>
    </location>
</feature>
<accession>A0ABR2UWH5</accession>
<comment type="function">
    <text evidence="2">RNA-binding nucleolar protein required for pre-rRNA processing. Involved in production of 18S rRNA and assembly of small ribosomal subunit.</text>
</comment>
<dbReference type="Pfam" id="PF00806">
    <property type="entry name" value="PUF"/>
    <property type="match status" value="8"/>
</dbReference>
<evidence type="ECO:0000256" key="1">
    <source>
        <dbReference type="ARBA" id="ARBA00022737"/>
    </source>
</evidence>
<dbReference type="EMBL" id="JARVKF010000353">
    <property type="protein sequence ID" value="KAK9418783.1"/>
    <property type="molecule type" value="Genomic_DNA"/>
</dbReference>
<feature type="region of interest" description="Disordered" evidence="4">
    <location>
        <begin position="166"/>
        <end position="240"/>
    </location>
</feature>
<gene>
    <name evidence="6" type="ORF">SUNI508_07803</name>
</gene>
<sequence>MPPPFGNNPWKQDGIWGNGKNVIGSTFSSQRDLPGSRGSDEASPTTVSGSAQLNHQSEAETPTWGSRNAIWNNQDSSNQGRSSSGTASPSQTRDSLGQQSLQDSRSFQPRTGVAQNSNAFGGRSKLATAFPPTFGSINDNLDNASSYPAVPSKYAFDGASAFKRGSQGEFPTLGPSRENSISGPRQSDFSSQTTPGSMNQDIPQYPFEGSSRGSISRPSGPPQSVSFPSSGNPTRGLTQTGLDQGLSELLSGSMSINDSRGADVAGRGFNPASRPFQFNPSSQAWNGDVAIYARGYGQTYQDVYGDQSPATYMELKRGSIERASPSSLSFPRNGLNSPRYTPGVGSRYDSWSQRPTSRGPSMPQDFDRQSSTPISQVPNNYYPSGSYYGNNFPSQYPQAAQPYDMYGQSAGFRSQVAVAPFGMPGQYMPQVNIPVRPSRDQDPGKGVRSVLLEDFRASNRSNRRFELKDIYSYVVEFSGDQHGSRFIQEKLQNANSDEKDQVFQEIKTNALPLMKDVFGNYVIQKFFEHGSQIQKTILAREMNGKVAELSTQMYACRVVQKVIHLQGFLAEELELISQQALEHVLVDQQAEIVEELKPDMMRILKDQNGNHVVQKIISLVPQMSVPFMMASCRGQISTLSSHNYGCRVVQRMLEKGNEEQRMELMAEIHACASSLIADQYGNYVAQHILEHGSADDRGRFVKLIIDSLIELSVHKFASNVVEKCVEFGTPTERRIVMTKLITPDSTGRHPLDRVMLDQYGNYVMQNVADHLQGQDKADLLSEMKRRFEHLKKTVTSRQMGAIERTLVKHEQWLGQWLSEHGSENNPDAKAGSGQPSGRNLPPGLQIDSTATTPALSSENSSPKSDGSASTKAGDETISNAAKTIVEPTLGAQPEVVDVEGAES</sequence>
<dbReference type="SMART" id="SM00025">
    <property type="entry name" value="Pumilio"/>
    <property type="match status" value="8"/>
</dbReference>
<dbReference type="PROSITE" id="PS50302">
    <property type="entry name" value="PUM"/>
    <property type="match status" value="6"/>
</dbReference>
<keyword evidence="7" id="KW-1185">Reference proteome</keyword>
<dbReference type="InterPro" id="IPR011989">
    <property type="entry name" value="ARM-like"/>
</dbReference>
<dbReference type="InterPro" id="IPR033133">
    <property type="entry name" value="PUM-HD"/>
</dbReference>
<name>A0ABR2UWH5_9PEZI</name>
<dbReference type="PANTHER" id="PTHR12537:SF12">
    <property type="entry name" value="MATERNAL PROTEIN PUMILIO"/>
    <property type="match status" value="1"/>
</dbReference>
<feature type="domain" description="PUM-HD" evidence="5">
    <location>
        <begin position="447"/>
        <end position="806"/>
    </location>
</feature>
<feature type="compositionally biased region" description="Polar residues" evidence="4">
    <location>
        <begin position="225"/>
        <end position="240"/>
    </location>
</feature>
<protein>
    <recommendedName>
        <fullName evidence="5">PUM-HD domain-containing protein</fullName>
    </recommendedName>
</protein>
<feature type="compositionally biased region" description="Polar residues" evidence="4">
    <location>
        <begin position="177"/>
        <end position="202"/>
    </location>
</feature>
<feature type="repeat" description="Pumilio" evidence="3">
    <location>
        <begin position="702"/>
        <end position="738"/>
    </location>
</feature>
<keyword evidence="1" id="KW-0677">Repeat</keyword>
<feature type="repeat" description="Pumilio" evidence="3">
    <location>
        <begin position="469"/>
        <end position="504"/>
    </location>
</feature>